<keyword evidence="1" id="KW-0732">Signal</keyword>
<organism evidence="4 5">
    <name type="scientific">Flavobacterium gillisiae</name>
    <dbReference type="NCBI Taxonomy" id="150146"/>
    <lineage>
        <taxon>Bacteria</taxon>
        <taxon>Pseudomonadati</taxon>
        <taxon>Bacteroidota</taxon>
        <taxon>Flavobacteriia</taxon>
        <taxon>Flavobacteriales</taxon>
        <taxon>Flavobacteriaceae</taxon>
        <taxon>Flavobacterium</taxon>
    </lineage>
</organism>
<dbReference type="InterPro" id="IPR052918">
    <property type="entry name" value="Motility_Chemotaxis_Reg"/>
</dbReference>
<dbReference type="InterPro" id="IPR057708">
    <property type="entry name" value="DUF7948"/>
</dbReference>
<evidence type="ECO:0000259" key="2">
    <source>
        <dbReference type="Pfam" id="PF19081"/>
    </source>
</evidence>
<dbReference type="EMBL" id="FNRD01000008">
    <property type="protein sequence ID" value="SEA75874.1"/>
    <property type="molecule type" value="Genomic_DNA"/>
</dbReference>
<dbReference type="InterPro" id="IPR013783">
    <property type="entry name" value="Ig-like_fold"/>
</dbReference>
<dbReference type="InterPro" id="IPR044023">
    <property type="entry name" value="Ig_7"/>
</dbReference>
<sequence>MKHTLLFLFLLIIAPSFAQYKNKSVGFTENKGQIIDQKEKANPAVKFLLNSNGLNVQLRKNGFSYDIYEIKKTTALPLQTSKKTTNQSPQKEIIEPEYNFEYVFHRVDIDFLNSNSNVEFIKEQESKDFDNYYNIPNKPEGVLGVHSFKQITYKNIYPNIDVVFTIPADAAKTVEYNFIVHPKGKISDIQLKFNGAKTELIDNKIRMHVRFGEMDETLPASWTEDKTGKKDIAIGYKKIKNNVYGFEADIQFLNKTLIIDPIPVRLWGTYYGGNNGDYSLDLCNDSNNNVYFSGYTSSTTNIATTGTFPTPYYYTNGYIAKFDSNGVRLWGIYYSTKPSTIKVDTNQNVYFTGAASGETNVSTPASHQPLRSGYYDNAYLVKLNSSGVREWGTYYGGTRSDQGRDISFDNLNNVYLVGSAQSLENIATDTAFQPTHGPGYLDNDGFIAKFNPQGTRIWGTYYGGSDGDQITSSNISEDGFLYITGTSNSTNNIATPNSYQPSLIGYGAGLIAKFTLDGERIWGSYFNGERFASITKSELKNNFLYLIGKTDSKNNLISSGTFNETFQRSSFSLGSNFNNFIVKFDLNTQSQIWGTYFGEIIQDLAVNSKNKIIIEGCTDFDSGIATAGAYSTVRQYGDAYMIKLDENGQREWGTYYGGNLSEGYNGAADVNNKISIDKLDNIYLVGNTESTSGISTPGSHQENYSLNSLGGLYNVYLAKFQDCLTNPIASSNSPICIGNELKLTASGGTNYLWTGPNGFTSTEQNPIILNAAALNSGEYSCTITGTGGCDDTKKIDVVVGDLVAPIPNLANLPNITGDCTTTVNTIPTATDACAGAITATTTSPLSYNLPGTYTVVWNYNDGNGNTATQSQTVKINTQPLPTAVSPQIFCIQKNATLSAVVISGQNIKWYDSQTNGTLLLTTTILQNSTTYYASQTINGCESKRVPILINIVNTAAPTGNSPQTFCSSQNPTLATITVSGTAIRWYDNATSGLLLPTTTPLQNGITYYASQTENGCENITRLAVKIELINTLPASNYEELLCDDLNDGTETVNLNNYKSNIISSNPTYTLSYYSTKASAENELSANEITNTSSYRLNLGANIIYVRINSNTPCYAVSELKLTVVAKPIIPIADIVPICTNNTITINAGATTDSFLWSTGETTPSITIANPGEYVVTVTRNYGPISCSSSKKFSVKKSIIATITSIETLDWTDKNNVISIYVSGTGDYEYSIDGMHYQSNNQFQNLFSGAYTVYVRDKNGCGIVTDKVYLLMYPKFFTPNGDGYNDTWSIHFSDTEIGLTVKLFDRYGKLITVLNQNQTWDGTLNGHELPSTDYWFIVTRADGKEYKGHFTLKR</sequence>
<dbReference type="OrthoDB" id="1652165at2"/>
<dbReference type="PANTHER" id="PTHR35580:SF1">
    <property type="entry name" value="PHYTASE-LIKE DOMAIN-CONTAINING PROTEIN"/>
    <property type="match status" value="1"/>
</dbReference>
<dbReference type="InterPro" id="IPR026341">
    <property type="entry name" value="T9SS_type_B"/>
</dbReference>
<feature type="domain" description="DUF7948" evidence="3">
    <location>
        <begin position="27"/>
        <end position="262"/>
    </location>
</feature>
<protein>
    <submittedName>
        <fullName evidence="4">Gliding motility-associated C-terminal domain-containing protein</fullName>
    </submittedName>
</protein>
<dbReference type="Pfam" id="PF06739">
    <property type="entry name" value="SBBP"/>
    <property type="match status" value="1"/>
</dbReference>
<evidence type="ECO:0000256" key="1">
    <source>
        <dbReference type="SAM" id="SignalP"/>
    </source>
</evidence>
<dbReference type="Pfam" id="PF25778">
    <property type="entry name" value="DUF7948"/>
    <property type="match status" value="1"/>
</dbReference>
<gene>
    <name evidence="4" type="ORF">SAMN05443667_108105</name>
</gene>
<keyword evidence="5" id="KW-1185">Reference proteome</keyword>
<evidence type="ECO:0000313" key="5">
    <source>
        <dbReference type="Proteomes" id="UP000198951"/>
    </source>
</evidence>
<dbReference type="RefSeq" id="WP_091090355.1">
    <property type="nucleotide sequence ID" value="NZ_FNRD01000008.1"/>
</dbReference>
<feature type="domain" description="Ig-like" evidence="2">
    <location>
        <begin position="881"/>
        <end position="951"/>
    </location>
</feature>
<feature type="chain" id="PRO_5011742559" evidence="1">
    <location>
        <begin position="19"/>
        <end position="1353"/>
    </location>
</feature>
<dbReference type="Pfam" id="PF13585">
    <property type="entry name" value="CHU_C"/>
    <property type="match status" value="1"/>
</dbReference>
<name>A0A1H4DSZ2_9FLAO</name>
<feature type="domain" description="Ig-like" evidence="2">
    <location>
        <begin position="956"/>
        <end position="1027"/>
    </location>
</feature>
<dbReference type="Proteomes" id="UP000198951">
    <property type="component" value="Unassembled WGS sequence"/>
</dbReference>
<reference evidence="5" key="1">
    <citation type="submission" date="2016-10" db="EMBL/GenBank/DDBJ databases">
        <authorList>
            <person name="Varghese N."/>
            <person name="Submissions S."/>
        </authorList>
    </citation>
    <scope>NUCLEOTIDE SEQUENCE [LARGE SCALE GENOMIC DNA]</scope>
    <source>
        <strain evidence="5">DSM 22376</strain>
    </source>
</reference>
<dbReference type="SUPFAM" id="SSF101898">
    <property type="entry name" value="NHL repeat"/>
    <property type="match status" value="1"/>
</dbReference>
<dbReference type="Gene3D" id="2.60.40.10">
    <property type="entry name" value="Immunoglobulins"/>
    <property type="match status" value="2"/>
</dbReference>
<dbReference type="NCBIfam" id="TIGR04131">
    <property type="entry name" value="Bac_Flav_CTERM"/>
    <property type="match status" value="1"/>
</dbReference>
<evidence type="ECO:0000313" key="4">
    <source>
        <dbReference type="EMBL" id="SEA75874.1"/>
    </source>
</evidence>
<evidence type="ECO:0000259" key="3">
    <source>
        <dbReference type="Pfam" id="PF25778"/>
    </source>
</evidence>
<dbReference type="InterPro" id="IPR010620">
    <property type="entry name" value="SBBP_repeat"/>
</dbReference>
<dbReference type="PANTHER" id="PTHR35580">
    <property type="entry name" value="CELL SURFACE GLYCOPROTEIN (S-LAYER PROTEIN)-LIKE PROTEIN"/>
    <property type="match status" value="1"/>
</dbReference>
<proteinExistence type="predicted"/>
<dbReference type="Pfam" id="PF19081">
    <property type="entry name" value="Ig_7"/>
    <property type="match status" value="2"/>
</dbReference>
<dbReference type="STRING" id="150146.SAMN05443667_108105"/>
<accession>A0A1H4DSZ2</accession>
<feature type="signal peptide" evidence="1">
    <location>
        <begin position="1"/>
        <end position="18"/>
    </location>
</feature>